<dbReference type="Gene3D" id="3.40.50.10420">
    <property type="entry name" value="NagB/RpiA/CoA transferase-like"/>
    <property type="match status" value="1"/>
</dbReference>
<keyword evidence="7" id="KW-1185">Reference proteome</keyword>
<evidence type="ECO:0000256" key="4">
    <source>
        <dbReference type="PIRSR" id="PIRSR006806-1"/>
    </source>
</evidence>
<dbReference type="InterPro" id="IPR037171">
    <property type="entry name" value="NagB/RpiA_transferase-like"/>
</dbReference>
<proteinExistence type="inferred from homology"/>
<dbReference type="GO" id="GO:0005524">
    <property type="term" value="F:ATP binding"/>
    <property type="evidence" value="ECO:0007669"/>
    <property type="project" value="UniProtKB-KW"/>
</dbReference>
<protein>
    <recommendedName>
        <fullName evidence="5">5-formyltetrahydrofolate cyclo-ligase</fullName>
        <ecNumber evidence="5">6.3.3.2</ecNumber>
    </recommendedName>
</protein>
<dbReference type="AlphaFoldDB" id="A0A8J7FIT6"/>
<dbReference type="PANTHER" id="PTHR23407">
    <property type="entry name" value="ATPASE INHIBITOR/5-FORMYLTETRAHYDROFOLATE CYCLO-LIGASE"/>
    <property type="match status" value="1"/>
</dbReference>
<evidence type="ECO:0000256" key="5">
    <source>
        <dbReference type="RuleBase" id="RU361279"/>
    </source>
</evidence>
<comment type="similarity">
    <text evidence="1 5">Belongs to the 5-formyltetrahydrofolate cyclo-ligase family.</text>
</comment>
<dbReference type="RefSeq" id="WP_193952454.1">
    <property type="nucleotide sequence ID" value="NZ_JADEYS010000005.1"/>
</dbReference>
<organism evidence="6 7">
    <name type="scientific">Pontibacterium sinense</name>
    <dbReference type="NCBI Taxonomy" id="2781979"/>
    <lineage>
        <taxon>Bacteria</taxon>
        <taxon>Pseudomonadati</taxon>
        <taxon>Pseudomonadota</taxon>
        <taxon>Gammaproteobacteria</taxon>
        <taxon>Oceanospirillales</taxon>
        <taxon>Oceanospirillaceae</taxon>
        <taxon>Pontibacterium</taxon>
    </lineage>
</organism>
<comment type="catalytic activity">
    <reaction evidence="5">
        <text>(6S)-5-formyl-5,6,7,8-tetrahydrofolate + ATP = (6R)-5,10-methenyltetrahydrofolate + ADP + phosphate</text>
        <dbReference type="Rhea" id="RHEA:10488"/>
        <dbReference type="ChEBI" id="CHEBI:30616"/>
        <dbReference type="ChEBI" id="CHEBI:43474"/>
        <dbReference type="ChEBI" id="CHEBI:57455"/>
        <dbReference type="ChEBI" id="CHEBI:57457"/>
        <dbReference type="ChEBI" id="CHEBI:456216"/>
        <dbReference type="EC" id="6.3.3.2"/>
    </reaction>
</comment>
<sequence>MNPRQQLRQDIRRKRRALTRTQQLRAAKRLHAQLCRRPDFIRARHVALYLPNDGEIDPRPLLESCWKMGKKTYLPVLHPILHNRLWFVPFDRQTKLVRNIYKIEEPPIIKAPRRPPWALDLVLLPLVAFDADGNRMGMGGGYYDRTFSFKNRRQSIPGPKLIGLAHELQRVEHLPVENWDIPLAGIISDQASYLG</sequence>
<gene>
    <name evidence="6" type="ORF">IOQ59_06425</name>
</gene>
<feature type="binding site" evidence="4">
    <location>
        <begin position="4"/>
        <end position="8"/>
    </location>
    <ligand>
        <name>ATP</name>
        <dbReference type="ChEBI" id="CHEBI:30616"/>
    </ligand>
</feature>
<dbReference type="PANTHER" id="PTHR23407:SF1">
    <property type="entry name" value="5-FORMYLTETRAHYDROFOLATE CYCLO-LIGASE"/>
    <property type="match status" value="1"/>
</dbReference>
<name>A0A8J7FIT6_9GAMM</name>
<dbReference type="Proteomes" id="UP000640333">
    <property type="component" value="Unassembled WGS sequence"/>
</dbReference>
<dbReference type="Pfam" id="PF01812">
    <property type="entry name" value="5-FTHF_cyc-lig"/>
    <property type="match status" value="1"/>
</dbReference>
<feature type="binding site" evidence="4">
    <location>
        <position position="55"/>
    </location>
    <ligand>
        <name>substrate</name>
    </ligand>
</feature>
<comment type="cofactor">
    <cofactor evidence="5">
        <name>Mg(2+)</name>
        <dbReference type="ChEBI" id="CHEBI:18420"/>
    </cofactor>
</comment>
<dbReference type="EC" id="6.3.3.2" evidence="5"/>
<keyword evidence="3 4" id="KW-0067">ATP-binding</keyword>
<evidence type="ECO:0000313" key="6">
    <source>
        <dbReference type="EMBL" id="MBE9396898.1"/>
    </source>
</evidence>
<feature type="binding site" evidence="4">
    <location>
        <begin position="135"/>
        <end position="143"/>
    </location>
    <ligand>
        <name>ATP</name>
        <dbReference type="ChEBI" id="CHEBI:30616"/>
    </ligand>
</feature>
<dbReference type="GO" id="GO:0046872">
    <property type="term" value="F:metal ion binding"/>
    <property type="evidence" value="ECO:0007669"/>
    <property type="project" value="UniProtKB-KW"/>
</dbReference>
<accession>A0A8J7FIT6</accession>
<keyword evidence="5" id="KW-0479">Metal-binding</keyword>
<dbReference type="GO" id="GO:0009396">
    <property type="term" value="P:folic acid-containing compound biosynthetic process"/>
    <property type="evidence" value="ECO:0007669"/>
    <property type="project" value="TreeGrafter"/>
</dbReference>
<dbReference type="NCBIfam" id="TIGR02727">
    <property type="entry name" value="MTHFS_bact"/>
    <property type="match status" value="1"/>
</dbReference>
<dbReference type="InterPro" id="IPR002698">
    <property type="entry name" value="FTHF_cligase"/>
</dbReference>
<dbReference type="PIRSF" id="PIRSF006806">
    <property type="entry name" value="FTHF_cligase"/>
    <property type="match status" value="1"/>
</dbReference>
<dbReference type="SUPFAM" id="SSF100950">
    <property type="entry name" value="NagB/RpiA/CoA transferase-like"/>
    <property type="match status" value="1"/>
</dbReference>
<keyword evidence="5" id="KW-0460">Magnesium</keyword>
<keyword evidence="2 4" id="KW-0547">Nucleotide-binding</keyword>
<dbReference type="InterPro" id="IPR024185">
    <property type="entry name" value="FTHF_cligase-like_sf"/>
</dbReference>
<dbReference type="EMBL" id="JADEYS010000005">
    <property type="protein sequence ID" value="MBE9396898.1"/>
    <property type="molecule type" value="Genomic_DNA"/>
</dbReference>
<reference evidence="6" key="1">
    <citation type="submission" date="2020-10" db="EMBL/GenBank/DDBJ databases">
        <title>Bacterium isolated from coastal waters sediment.</title>
        <authorList>
            <person name="Chen R.-J."/>
            <person name="Lu D.-C."/>
            <person name="Zhu K.-L."/>
            <person name="Du Z.-J."/>
        </authorList>
    </citation>
    <scope>NUCLEOTIDE SEQUENCE</scope>
    <source>
        <strain evidence="6">N1Y112</strain>
    </source>
</reference>
<evidence type="ECO:0000256" key="1">
    <source>
        <dbReference type="ARBA" id="ARBA00010638"/>
    </source>
</evidence>
<keyword evidence="6" id="KW-0436">Ligase</keyword>
<evidence type="ECO:0000256" key="3">
    <source>
        <dbReference type="ARBA" id="ARBA00022840"/>
    </source>
</evidence>
<evidence type="ECO:0000313" key="7">
    <source>
        <dbReference type="Proteomes" id="UP000640333"/>
    </source>
</evidence>
<dbReference type="GO" id="GO:0035999">
    <property type="term" value="P:tetrahydrofolate interconversion"/>
    <property type="evidence" value="ECO:0007669"/>
    <property type="project" value="TreeGrafter"/>
</dbReference>
<evidence type="ECO:0000256" key="2">
    <source>
        <dbReference type="ARBA" id="ARBA00022741"/>
    </source>
</evidence>
<comment type="caution">
    <text evidence="6">The sequence shown here is derived from an EMBL/GenBank/DDBJ whole genome shotgun (WGS) entry which is preliminary data.</text>
</comment>
<feature type="binding site" evidence="4">
    <location>
        <position position="50"/>
    </location>
    <ligand>
        <name>substrate</name>
    </ligand>
</feature>
<dbReference type="GO" id="GO:0030272">
    <property type="term" value="F:5-formyltetrahydrofolate cyclo-ligase activity"/>
    <property type="evidence" value="ECO:0007669"/>
    <property type="project" value="UniProtKB-EC"/>
</dbReference>